<dbReference type="OrthoDB" id="9776275at2"/>
<dbReference type="AlphaFoldDB" id="A0A1B3BCV2"/>
<dbReference type="Proteomes" id="UP000094147">
    <property type="component" value="Chromosome"/>
</dbReference>
<dbReference type="EMBL" id="CP012418">
    <property type="protein sequence ID" value="AOE50639.1"/>
    <property type="molecule type" value="Genomic_DNA"/>
</dbReference>
<gene>
    <name evidence="2" type="ORF">KS2013_1930</name>
</gene>
<reference evidence="3" key="1">
    <citation type="submission" date="2015-08" db="EMBL/GenBank/DDBJ databases">
        <authorList>
            <person name="Kim K.M."/>
        </authorList>
    </citation>
    <scope>NUCLEOTIDE SEQUENCE [LARGE SCALE GENOMIC DNA]</scope>
    <source>
        <strain evidence="3">KCTC 23892</strain>
    </source>
</reference>
<dbReference type="RefSeq" id="WP_068993194.1">
    <property type="nucleotide sequence ID" value="NZ_CP012418.1"/>
</dbReference>
<dbReference type="Pfam" id="PF09982">
    <property type="entry name" value="LpxR"/>
    <property type="match status" value="1"/>
</dbReference>
<dbReference type="InterPro" id="IPR037107">
    <property type="entry name" value="Put_OMP_sf"/>
</dbReference>
<dbReference type="KEGG" id="ksd:KS2013_1930"/>
<evidence type="ECO:0008006" key="4">
    <source>
        <dbReference type="Google" id="ProtNLM"/>
    </source>
</evidence>
<evidence type="ECO:0000313" key="3">
    <source>
        <dbReference type="Proteomes" id="UP000094147"/>
    </source>
</evidence>
<evidence type="ECO:0000256" key="1">
    <source>
        <dbReference type="SAM" id="SignalP"/>
    </source>
</evidence>
<dbReference type="Gene3D" id="2.40.128.140">
    <property type="entry name" value="Outer membrane protein"/>
    <property type="match status" value="1"/>
</dbReference>
<evidence type="ECO:0000313" key="2">
    <source>
        <dbReference type="EMBL" id="AOE50639.1"/>
    </source>
</evidence>
<protein>
    <recommendedName>
        <fullName evidence="4">Lipid A deacylase LpxR family protein</fullName>
    </recommendedName>
</protein>
<sequence length="341" mass="37319" precursor="true">MRFLVAFSVITIVSSFLLPTSQAATFRDPGEQDVGSFGTLTIENDLFAGKDGGYTNGIGYSWGYGPYDDYADSSAPEWMVSLADLTLIDVDDSRKKAVSYSVFQAMQTPENIKTDVLIENDLPYAGMLGWQGTLYSWDSDIADQFYVITGVVGPASLAEKTQKLVHDITSSDEPRGWDNQLRNELVFSVAGQRSWRFDITPSNGVGADFLTFASGSVGTFTSDVAGSAMIRVGSGLEETFPSVSILPGRDINPLAGAEDDHFYMFLAAQASYVFNDIFVDGNTFQSSHSVTLKHEQFVVSAGAVWNWDQWGLLFSIAEIGSTFEENDVNGRFGSLSFSYRF</sequence>
<feature type="signal peptide" evidence="1">
    <location>
        <begin position="1"/>
        <end position="23"/>
    </location>
</feature>
<proteinExistence type="predicted"/>
<accession>A0A1B3BCV2</accession>
<keyword evidence="3" id="KW-1185">Reference proteome</keyword>
<organism evidence="2 3">
    <name type="scientific">Kangiella sediminilitoris</name>
    <dbReference type="NCBI Taxonomy" id="1144748"/>
    <lineage>
        <taxon>Bacteria</taxon>
        <taxon>Pseudomonadati</taxon>
        <taxon>Pseudomonadota</taxon>
        <taxon>Gammaproteobacteria</taxon>
        <taxon>Kangiellales</taxon>
        <taxon>Kangiellaceae</taxon>
        <taxon>Kangiella</taxon>
    </lineage>
</organism>
<keyword evidence="1" id="KW-0732">Signal</keyword>
<dbReference type="STRING" id="1144748.KS2013_1930"/>
<name>A0A1B3BCV2_9GAMM</name>
<feature type="chain" id="PRO_5008544189" description="Lipid A deacylase LpxR family protein" evidence="1">
    <location>
        <begin position="24"/>
        <end position="341"/>
    </location>
</feature>
<dbReference type="InterPro" id="IPR018707">
    <property type="entry name" value="LpxR"/>
</dbReference>